<keyword evidence="1" id="KW-0596">Phosphopantetheine</keyword>
<dbReference type="Pfam" id="PF07993">
    <property type="entry name" value="NAD_binding_4"/>
    <property type="match status" value="1"/>
</dbReference>
<dbReference type="HOGENOM" id="CLU_1133434_0_0_1"/>
<proteinExistence type="predicted"/>
<evidence type="ECO:0000256" key="1">
    <source>
        <dbReference type="ARBA" id="ARBA00022450"/>
    </source>
</evidence>
<dbReference type="Gene3D" id="3.40.50.720">
    <property type="entry name" value="NAD(P)-binding Rossmann-like Domain"/>
    <property type="match status" value="1"/>
</dbReference>
<dbReference type="InParanoid" id="G2Y8P7"/>
<dbReference type="InterPro" id="IPR051414">
    <property type="entry name" value="Adenylate-forming_Reductase"/>
</dbReference>
<evidence type="ECO:0000259" key="3">
    <source>
        <dbReference type="Pfam" id="PF07993"/>
    </source>
</evidence>
<protein>
    <recommendedName>
        <fullName evidence="3">Thioester reductase (TE) domain-containing protein</fullName>
    </recommendedName>
</protein>
<dbReference type="Proteomes" id="UP000008177">
    <property type="component" value="Unplaced contigs"/>
</dbReference>
<evidence type="ECO:0000256" key="2">
    <source>
        <dbReference type="ARBA" id="ARBA00022553"/>
    </source>
</evidence>
<sequence>MGYRTSPGSTPKNIIHPSIEPDKFIVGPNGYAESKYISKLLISYASDKFLPHGYEFSLTRVGQIAGPVRGKGLWNKTEWFPSLVLSCIHLCSIPSHLGSSLGKIDWVPVDILADIIADLALTNNVQHEVRQDVELKAGAGTVLKDGELDKILENNPAAKLLEFYEDVLGGGEEGNVLETEKTKKASKALNDFKGVKREWIAKWISE</sequence>
<evidence type="ECO:0000313" key="4">
    <source>
        <dbReference type="EMBL" id="CCD48973.1"/>
    </source>
</evidence>
<accession>G2Y8P7</accession>
<name>G2Y8P7_BOTF4</name>
<feature type="domain" description="Thioester reductase (TE)" evidence="3">
    <location>
        <begin position="19"/>
        <end position="116"/>
    </location>
</feature>
<dbReference type="PANTHER" id="PTHR43439">
    <property type="entry name" value="PHENYLACETATE-COENZYME A LIGASE"/>
    <property type="match status" value="1"/>
</dbReference>
<keyword evidence="2" id="KW-0597">Phosphoprotein</keyword>
<reference evidence="5" key="1">
    <citation type="journal article" date="2011" name="PLoS Genet.">
        <title>Genomic analysis of the necrotrophic fungal pathogens Sclerotinia sclerotiorum and Botrytis cinerea.</title>
        <authorList>
            <person name="Amselem J."/>
            <person name="Cuomo C.A."/>
            <person name="van Kan J.A."/>
            <person name="Viaud M."/>
            <person name="Benito E.P."/>
            <person name="Couloux A."/>
            <person name="Coutinho P.M."/>
            <person name="de Vries R.P."/>
            <person name="Dyer P.S."/>
            <person name="Fillinger S."/>
            <person name="Fournier E."/>
            <person name="Gout L."/>
            <person name="Hahn M."/>
            <person name="Kohn L."/>
            <person name="Lapalu N."/>
            <person name="Plummer K.M."/>
            <person name="Pradier J.M."/>
            <person name="Quevillon E."/>
            <person name="Sharon A."/>
            <person name="Simon A."/>
            <person name="ten Have A."/>
            <person name="Tudzynski B."/>
            <person name="Tudzynski P."/>
            <person name="Wincker P."/>
            <person name="Andrew M."/>
            <person name="Anthouard V."/>
            <person name="Beever R.E."/>
            <person name="Beffa R."/>
            <person name="Benoit I."/>
            <person name="Bouzid O."/>
            <person name="Brault B."/>
            <person name="Chen Z."/>
            <person name="Choquer M."/>
            <person name="Collemare J."/>
            <person name="Cotton P."/>
            <person name="Danchin E.G."/>
            <person name="Da Silva C."/>
            <person name="Gautier A."/>
            <person name="Giraud C."/>
            <person name="Giraud T."/>
            <person name="Gonzalez C."/>
            <person name="Grossetete S."/>
            <person name="Guldener U."/>
            <person name="Henrissat B."/>
            <person name="Howlett B.J."/>
            <person name="Kodira C."/>
            <person name="Kretschmer M."/>
            <person name="Lappartient A."/>
            <person name="Leroch M."/>
            <person name="Levis C."/>
            <person name="Mauceli E."/>
            <person name="Neuveglise C."/>
            <person name="Oeser B."/>
            <person name="Pearson M."/>
            <person name="Poulain J."/>
            <person name="Poussereau N."/>
            <person name="Quesneville H."/>
            <person name="Rascle C."/>
            <person name="Schumacher J."/>
            <person name="Segurens B."/>
            <person name="Sexton A."/>
            <person name="Silva E."/>
            <person name="Sirven C."/>
            <person name="Soanes D.M."/>
            <person name="Talbot N.J."/>
            <person name="Templeton M."/>
            <person name="Yandava C."/>
            <person name="Yarden O."/>
            <person name="Zeng Q."/>
            <person name="Rollins J.A."/>
            <person name="Lebrun M.H."/>
            <person name="Dickman M."/>
        </authorList>
    </citation>
    <scope>NUCLEOTIDE SEQUENCE [LARGE SCALE GENOMIC DNA]</scope>
    <source>
        <strain evidence="5">T4</strain>
    </source>
</reference>
<organism evidence="4 5">
    <name type="scientific">Botryotinia fuckeliana (strain T4)</name>
    <name type="common">Noble rot fungus</name>
    <name type="synonym">Botrytis cinerea</name>
    <dbReference type="NCBI Taxonomy" id="999810"/>
    <lineage>
        <taxon>Eukaryota</taxon>
        <taxon>Fungi</taxon>
        <taxon>Dikarya</taxon>
        <taxon>Ascomycota</taxon>
        <taxon>Pezizomycotina</taxon>
        <taxon>Leotiomycetes</taxon>
        <taxon>Helotiales</taxon>
        <taxon>Sclerotiniaceae</taxon>
        <taxon>Botrytis</taxon>
    </lineage>
</organism>
<dbReference type="OrthoDB" id="429813at2759"/>
<evidence type="ECO:0000313" key="5">
    <source>
        <dbReference type="Proteomes" id="UP000008177"/>
    </source>
</evidence>
<dbReference type="AlphaFoldDB" id="G2Y8P7"/>
<dbReference type="STRING" id="999810.G2Y8P7"/>
<dbReference type="EMBL" id="FQ790300">
    <property type="protein sequence ID" value="CCD48973.1"/>
    <property type="molecule type" value="Genomic_DNA"/>
</dbReference>
<dbReference type="InterPro" id="IPR013120">
    <property type="entry name" value="FAR_NAD-bd"/>
</dbReference>
<dbReference type="PANTHER" id="PTHR43439:SF2">
    <property type="entry name" value="ENZYME, PUTATIVE (JCVI)-RELATED"/>
    <property type="match status" value="1"/>
</dbReference>
<gene>
    <name evidence="4" type="ORF">BofuT4_P028490.1</name>
</gene>